<keyword evidence="2" id="KW-1185">Reference proteome</keyword>
<comment type="caution">
    <text evidence="1">The sequence shown here is derived from an EMBL/GenBank/DDBJ whole genome shotgun (WGS) entry which is preliminary data.</text>
</comment>
<feature type="non-terminal residue" evidence="1">
    <location>
        <position position="122"/>
    </location>
</feature>
<evidence type="ECO:0000313" key="2">
    <source>
        <dbReference type="Proteomes" id="UP001597083"/>
    </source>
</evidence>
<name>A0ABW3CGM1_9ACTN</name>
<sequence>MTDAKGMPTYVVLDVSKSMTEHEELLNKTLGNILNTLFSSPRIAEFIQLSILTFASRPSLVLKMTELQELRRIPTVTCAGSSRFAPMFDMLRARIEHDLPLLRRQGYAVLRPVVFLLTDGAP</sequence>
<organism evidence="1 2">
    <name type="scientific">Actinomadura adrarensis</name>
    <dbReference type="NCBI Taxonomy" id="1819600"/>
    <lineage>
        <taxon>Bacteria</taxon>
        <taxon>Bacillati</taxon>
        <taxon>Actinomycetota</taxon>
        <taxon>Actinomycetes</taxon>
        <taxon>Streptosporangiales</taxon>
        <taxon>Thermomonosporaceae</taxon>
        <taxon>Actinomadura</taxon>
    </lineage>
</organism>
<protein>
    <recommendedName>
        <fullName evidence="3">VWA domain-containing protein</fullName>
    </recommendedName>
</protein>
<dbReference type="InterPro" id="IPR036465">
    <property type="entry name" value="vWFA_dom_sf"/>
</dbReference>
<gene>
    <name evidence="1" type="ORF">ACFQ07_12765</name>
</gene>
<proteinExistence type="predicted"/>
<dbReference type="Proteomes" id="UP001597083">
    <property type="component" value="Unassembled WGS sequence"/>
</dbReference>
<evidence type="ECO:0000313" key="1">
    <source>
        <dbReference type="EMBL" id="MFD0853104.1"/>
    </source>
</evidence>
<reference evidence="2" key="1">
    <citation type="journal article" date="2019" name="Int. J. Syst. Evol. Microbiol.">
        <title>The Global Catalogue of Microorganisms (GCM) 10K type strain sequencing project: providing services to taxonomists for standard genome sequencing and annotation.</title>
        <authorList>
            <consortium name="The Broad Institute Genomics Platform"/>
            <consortium name="The Broad Institute Genome Sequencing Center for Infectious Disease"/>
            <person name="Wu L."/>
            <person name="Ma J."/>
        </authorList>
    </citation>
    <scope>NUCLEOTIDE SEQUENCE [LARGE SCALE GENOMIC DNA]</scope>
    <source>
        <strain evidence="2">JCM 31696</strain>
    </source>
</reference>
<dbReference type="SUPFAM" id="SSF53300">
    <property type="entry name" value="vWA-like"/>
    <property type="match status" value="1"/>
</dbReference>
<dbReference type="Gene3D" id="3.40.50.410">
    <property type="entry name" value="von Willebrand factor, type A domain"/>
    <property type="match status" value="1"/>
</dbReference>
<accession>A0ABW3CGM1</accession>
<evidence type="ECO:0008006" key="3">
    <source>
        <dbReference type="Google" id="ProtNLM"/>
    </source>
</evidence>
<dbReference type="EMBL" id="JBHTIR010001888">
    <property type="protein sequence ID" value="MFD0853104.1"/>
    <property type="molecule type" value="Genomic_DNA"/>
</dbReference>